<keyword evidence="10" id="KW-0862">Zinc</keyword>
<name>A0A2C9JG53_BIOGL</name>
<feature type="compositionally biased region" description="Polar residues" evidence="13">
    <location>
        <begin position="697"/>
        <end position="722"/>
    </location>
</feature>
<keyword evidence="5" id="KW-0963">Cytoplasm</keyword>
<feature type="compositionally biased region" description="Low complexity" evidence="13">
    <location>
        <begin position="685"/>
        <end position="696"/>
    </location>
</feature>
<dbReference type="GO" id="GO:0008270">
    <property type="term" value="F:zinc ion binding"/>
    <property type="evidence" value="ECO:0007669"/>
    <property type="project" value="UniProtKB-KW"/>
</dbReference>
<dbReference type="InterPro" id="IPR013083">
    <property type="entry name" value="Znf_RING/FYVE/PHD"/>
</dbReference>
<evidence type="ECO:0000256" key="10">
    <source>
        <dbReference type="ARBA" id="ARBA00022833"/>
    </source>
</evidence>
<dbReference type="STRING" id="6526.A0A2C9JG53"/>
<dbReference type="EC" id="2.3.2.27" evidence="4"/>
<dbReference type="KEGG" id="bgt:106072860"/>
<feature type="compositionally biased region" description="Polar residues" evidence="13">
    <location>
        <begin position="465"/>
        <end position="484"/>
    </location>
</feature>
<sequence length="921" mass="103007">MERSESVDNCPVCHDVFELFGVGPCDHPVCYRCSTRMRVLCDQMDCPICRSPMPQVAFVYNKVLFKDINLRNCIPNRKFKIFFEDEKVEGKYLELLEIRCKICRKRDPDKTFNQLQTHMRREHELFACDLCVTHLKIFPYQRKFYTRQTLAIHRRVGDEDDKSYKGHPLCEFCDTRYNDKDELWKHLRKDHFFCHFCDQRGSNEFYDQYPDLVKHFSESHFLCSEDECASSSTRFTHAFASEIDLKAHKASVHSKNMSKAQSRETRTLELEFQLPPRRQGNSRGGSDYDSGRSNQRSNRRRDFDYEDDLYRALEASKDGSTAPAKPIVEERVPDSVHDFPTLNGSTVPIPSTSLNYYSNQKPKTLEEEFPTLSSQAAGKKTPVPIKQYSSVMNPPLENKPPPPPVKAESKPVSLGSVSKTFRSQMAPKITEDEYPALGNSQSLSNTLQSTTAGWIKKSAAETKTKAPSLSSPSPTARLTAPTSKTIRDDNEFPTLETGATRKHYHLFAQPIKNKSKAESTEKTFKSDKADDESFELPDSYYSSYSSLKQTPVENENKKDSNLIAQVSPPPTLNDFPGLPARSLKGNNSGNEAKKKKKGKKENKLPAKTSSNSAQETNASLNDIALAFVSKTSGNKAPKPTDWFDNPPIVVESSTPKADPLIENKSKNIANDSADSREKTFKSHMESSSNSKIISGSAEPSASFPSADNDNFPSLHTMSTSVQPPKPPPGFSGAQTHISKVSSSNTLSAPPGFKPAPCPPPGFGVSYTYIQPSGFKERNLKLIQDIQQALSGITDAFANFKALSGQFRQGVMEASDYYLSCLALMGDKNFEFIFPELLALLPDITKQQELWDVHCAALGKASKVNSVKPSEELKNARLSLCQVCGQALLNKDSLEHHRQHNNFSDFPTLGASMSNLNKVLCK</sequence>
<evidence type="ECO:0000256" key="7">
    <source>
        <dbReference type="ARBA" id="ARBA00022679"/>
    </source>
</evidence>
<evidence type="ECO:0000256" key="4">
    <source>
        <dbReference type="ARBA" id="ARBA00012483"/>
    </source>
</evidence>
<evidence type="ECO:0000256" key="6">
    <source>
        <dbReference type="ARBA" id="ARBA00022553"/>
    </source>
</evidence>
<evidence type="ECO:0000256" key="2">
    <source>
        <dbReference type="ARBA" id="ARBA00004496"/>
    </source>
</evidence>
<dbReference type="VEuPathDB" id="VectorBase:BGLAX_028380"/>
<gene>
    <name evidence="15" type="primary">106072860</name>
</gene>
<dbReference type="Proteomes" id="UP000076420">
    <property type="component" value="Unassembled WGS sequence"/>
</dbReference>
<comment type="catalytic activity">
    <reaction evidence="1">
        <text>S-ubiquitinyl-[E2 ubiquitin-conjugating enzyme]-L-cysteine + [acceptor protein]-L-lysine = [E2 ubiquitin-conjugating enzyme]-L-cysteine + N(6)-ubiquitinyl-[acceptor protein]-L-lysine.</text>
        <dbReference type="EC" id="2.3.2.27"/>
    </reaction>
</comment>
<organism evidence="15 16">
    <name type="scientific">Biomphalaria glabrata</name>
    <name type="common">Bloodfluke planorb</name>
    <name type="synonym">Freshwater snail</name>
    <dbReference type="NCBI Taxonomy" id="6526"/>
    <lineage>
        <taxon>Eukaryota</taxon>
        <taxon>Metazoa</taxon>
        <taxon>Spiralia</taxon>
        <taxon>Lophotrochozoa</taxon>
        <taxon>Mollusca</taxon>
        <taxon>Gastropoda</taxon>
        <taxon>Heterobranchia</taxon>
        <taxon>Euthyneura</taxon>
        <taxon>Panpulmonata</taxon>
        <taxon>Hygrophila</taxon>
        <taxon>Lymnaeoidea</taxon>
        <taxon>Planorbidae</taxon>
        <taxon>Biomphalaria</taxon>
    </lineage>
</organism>
<evidence type="ECO:0000256" key="8">
    <source>
        <dbReference type="ARBA" id="ARBA00022723"/>
    </source>
</evidence>
<feature type="domain" description="RING-type" evidence="14">
    <location>
        <begin position="10"/>
        <end position="50"/>
    </location>
</feature>
<keyword evidence="7" id="KW-0808">Transferase</keyword>
<dbReference type="GO" id="GO:0043022">
    <property type="term" value="F:ribosome binding"/>
    <property type="evidence" value="ECO:0007669"/>
    <property type="project" value="TreeGrafter"/>
</dbReference>
<keyword evidence="9 12" id="KW-0863">Zinc-finger</keyword>
<comment type="subcellular location">
    <subcellularLocation>
        <location evidence="2">Cytoplasm</location>
    </subcellularLocation>
</comment>
<evidence type="ECO:0000256" key="13">
    <source>
        <dbReference type="SAM" id="MobiDB-lite"/>
    </source>
</evidence>
<dbReference type="OrthoDB" id="3838338at2759"/>
<dbReference type="Gene3D" id="3.30.40.10">
    <property type="entry name" value="Zinc/RING finger domain, C3HC4 (zinc finger)"/>
    <property type="match status" value="1"/>
</dbReference>
<dbReference type="GO" id="GO:0072344">
    <property type="term" value="P:rescue of stalled ribosome"/>
    <property type="evidence" value="ECO:0007669"/>
    <property type="project" value="InterPro"/>
</dbReference>
<evidence type="ECO:0000256" key="1">
    <source>
        <dbReference type="ARBA" id="ARBA00000900"/>
    </source>
</evidence>
<dbReference type="InterPro" id="IPR001841">
    <property type="entry name" value="Znf_RING"/>
</dbReference>
<dbReference type="PANTHER" id="PTHR22938:SF0">
    <property type="entry name" value="E3 UBIQUITIN-PROTEIN LIGASE ZNF598"/>
    <property type="match status" value="1"/>
</dbReference>
<dbReference type="PROSITE" id="PS50089">
    <property type="entry name" value="ZF_RING_2"/>
    <property type="match status" value="1"/>
</dbReference>
<feature type="compositionally biased region" description="Basic and acidic residues" evidence="13">
    <location>
        <begin position="515"/>
        <end position="528"/>
    </location>
</feature>
<accession>A0A2C9JG53</accession>
<dbReference type="AlphaFoldDB" id="A0A2C9JG53"/>
<dbReference type="GO" id="GO:0016567">
    <property type="term" value="P:protein ubiquitination"/>
    <property type="evidence" value="ECO:0007669"/>
    <property type="project" value="TreeGrafter"/>
</dbReference>
<feature type="region of interest" description="Disordered" evidence="13">
    <location>
        <begin position="250"/>
        <end position="304"/>
    </location>
</feature>
<keyword evidence="8" id="KW-0479">Metal-binding</keyword>
<feature type="region of interest" description="Disordered" evidence="13">
    <location>
        <begin position="637"/>
        <end position="749"/>
    </location>
</feature>
<keyword evidence="6" id="KW-0597">Phosphoprotein</keyword>
<comment type="similarity">
    <text evidence="11">Belongs to the ZNF598/HEL2 family.</text>
</comment>
<evidence type="ECO:0000256" key="5">
    <source>
        <dbReference type="ARBA" id="ARBA00022490"/>
    </source>
</evidence>
<dbReference type="SMART" id="SM00355">
    <property type="entry name" value="ZnF_C2H2"/>
    <property type="match status" value="5"/>
</dbReference>
<dbReference type="Pfam" id="PF23230">
    <property type="entry name" value="zf-C2H2_13"/>
    <property type="match status" value="1"/>
</dbReference>
<reference evidence="15" key="1">
    <citation type="submission" date="2020-05" db="UniProtKB">
        <authorList>
            <consortium name="EnsemblMetazoa"/>
        </authorList>
    </citation>
    <scope>IDENTIFICATION</scope>
    <source>
        <strain evidence="15">BB02</strain>
    </source>
</reference>
<proteinExistence type="inferred from homology"/>
<dbReference type="EnsemblMetazoa" id="BGLB002049-RB">
    <property type="protein sequence ID" value="BGLB002049-PB"/>
    <property type="gene ID" value="BGLB002049"/>
</dbReference>
<feature type="compositionally biased region" description="Polar residues" evidence="13">
    <location>
        <begin position="732"/>
        <end position="747"/>
    </location>
</feature>
<evidence type="ECO:0000256" key="9">
    <source>
        <dbReference type="ARBA" id="ARBA00022771"/>
    </source>
</evidence>
<dbReference type="SUPFAM" id="SSF57850">
    <property type="entry name" value="RING/U-box"/>
    <property type="match status" value="1"/>
</dbReference>
<dbReference type="InterPro" id="IPR013087">
    <property type="entry name" value="Znf_C2H2_type"/>
</dbReference>
<dbReference type="GO" id="GO:0061630">
    <property type="term" value="F:ubiquitin protein ligase activity"/>
    <property type="evidence" value="ECO:0007669"/>
    <property type="project" value="UniProtKB-EC"/>
</dbReference>
<dbReference type="InterPro" id="IPR044288">
    <property type="entry name" value="ZNF598/HEL2"/>
</dbReference>
<feature type="region of interest" description="Disordered" evidence="13">
    <location>
        <begin position="392"/>
        <end position="414"/>
    </location>
</feature>
<feature type="compositionally biased region" description="Polar residues" evidence="13">
    <location>
        <begin position="607"/>
        <end position="617"/>
    </location>
</feature>
<evidence type="ECO:0000259" key="14">
    <source>
        <dbReference type="PROSITE" id="PS50089"/>
    </source>
</evidence>
<evidence type="ECO:0000256" key="3">
    <source>
        <dbReference type="ARBA" id="ARBA00004906"/>
    </source>
</evidence>
<dbReference type="Pfam" id="PF23202">
    <property type="entry name" value="PAH_ZNF598"/>
    <property type="match status" value="1"/>
</dbReference>
<comment type="pathway">
    <text evidence="3">Protein modification; protein ubiquitination.</text>
</comment>
<dbReference type="InterPro" id="IPR041888">
    <property type="entry name" value="RING-HC_ZNF598/HEL2"/>
</dbReference>
<dbReference type="GO" id="GO:0005737">
    <property type="term" value="C:cytoplasm"/>
    <property type="evidence" value="ECO:0007669"/>
    <property type="project" value="UniProtKB-SubCell"/>
</dbReference>
<evidence type="ECO:0000256" key="11">
    <source>
        <dbReference type="ARBA" id="ARBA00035113"/>
    </source>
</evidence>
<dbReference type="PROSITE" id="PS00028">
    <property type="entry name" value="ZINC_FINGER_C2H2_1"/>
    <property type="match status" value="1"/>
</dbReference>
<feature type="compositionally biased region" description="Basic and acidic residues" evidence="13">
    <location>
        <begin position="673"/>
        <end position="684"/>
    </location>
</feature>
<dbReference type="InterPro" id="IPR057634">
    <property type="entry name" value="PAH_ZNF598/HEL2"/>
</dbReference>
<dbReference type="InterPro" id="IPR056437">
    <property type="entry name" value="Znf-C2H2_ZNF598/HEL2"/>
</dbReference>
<evidence type="ECO:0000313" key="16">
    <source>
        <dbReference type="Proteomes" id="UP000076420"/>
    </source>
</evidence>
<protein>
    <recommendedName>
        <fullName evidence="4">RING-type E3 ubiquitin transferase</fullName>
        <ecNumber evidence="4">2.3.2.27</ecNumber>
    </recommendedName>
</protein>
<dbReference type="CDD" id="cd16615">
    <property type="entry name" value="RING-HC_ZNF598"/>
    <property type="match status" value="1"/>
</dbReference>
<dbReference type="VEuPathDB" id="VectorBase:BGLB002049"/>
<evidence type="ECO:0000256" key="12">
    <source>
        <dbReference type="PROSITE-ProRule" id="PRU00175"/>
    </source>
</evidence>
<dbReference type="PANTHER" id="PTHR22938">
    <property type="entry name" value="ZINC FINGER PROTEIN 598"/>
    <property type="match status" value="1"/>
</dbReference>
<dbReference type="Pfam" id="PF25447">
    <property type="entry name" value="RING_ZNF598"/>
    <property type="match status" value="1"/>
</dbReference>
<feature type="region of interest" description="Disordered" evidence="13">
    <location>
        <begin position="458"/>
        <end position="617"/>
    </location>
</feature>
<dbReference type="RefSeq" id="XP_013088799.2">
    <property type="nucleotide sequence ID" value="XM_013233345.2"/>
</dbReference>
<evidence type="ECO:0000313" key="15">
    <source>
        <dbReference type="EnsemblMetazoa" id="BGLB002049-PB"/>
    </source>
</evidence>
<feature type="compositionally biased region" description="Low complexity" evidence="13">
    <location>
        <begin position="284"/>
        <end position="296"/>
    </location>
</feature>